<dbReference type="InterPro" id="IPR036366">
    <property type="entry name" value="PGBDSf"/>
</dbReference>
<dbReference type="InterPro" id="IPR036365">
    <property type="entry name" value="PGBD-like_sf"/>
</dbReference>
<evidence type="ECO:0000259" key="2">
    <source>
        <dbReference type="Pfam" id="PF07486"/>
    </source>
</evidence>
<feature type="domain" description="Cell wall hydrolase SleB" evidence="2">
    <location>
        <begin position="108"/>
        <end position="206"/>
    </location>
</feature>
<gene>
    <name evidence="3" type="ORF">SAMN04487943_103254</name>
</gene>
<dbReference type="EMBL" id="FOTR01000003">
    <property type="protein sequence ID" value="SFL71639.1"/>
    <property type="molecule type" value="Genomic_DNA"/>
</dbReference>
<evidence type="ECO:0000313" key="3">
    <source>
        <dbReference type="EMBL" id="SFL71639.1"/>
    </source>
</evidence>
<evidence type="ECO:0000313" key="4">
    <source>
        <dbReference type="Proteomes" id="UP000198565"/>
    </source>
</evidence>
<dbReference type="Gene3D" id="6.20.240.60">
    <property type="match status" value="1"/>
</dbReference>
<dbReference type="SUPFAM" id="SSF47090">
    <property type="entry name" value="PGBD-like"/>
    <property type="match status" value="1"/>
</dbReference>
<feature type="domain" description="Peptidoglycan binding-like" evidence="1">
    <location>
        <begin position="36"/>
        <end position="91"/>
    </location>
</feature>
<dbReference type="InterPro" id="IPR011105">
    <property type="entry name" value="Cell_wall_hydrolase_SleB"/>
</dbReference>
<dbReference type="GO" id="GO:0016787">
    <property type="term" value="F:hydrolase activity"/>
    <property type="evidence" value="ECO:0007669"/>
    <property type="project" value="InterPro"/>
</dbReference>
<dbReference type="InterPro" id="IPR042047">
    <property type="entry name" value="SleB_dom1"/>
</dbReference>
<dbReference type="AlphaFoldDB" id="A0A1I4JYI2"/>
<dbReference type="STRING" id="334253.SAMN04487943_103254"/>
<name>A0A1I4JYI2_9BACI</name>
<evidence type="ECO:0000259" key="1">
    <source>
        <dbReference type="Pfam" id="PF01471"/>
    </source>
</evidence>
<keyword evidence="4" id="KW-1185">Reference proteome</keyword>
<accession>A0A1I4JYI2</accession>
<dbReference type="Gene3D" id="1.10.101.10">
    <property type="entry name" value="PGBD-like superfamily/PGBD"/>
    <property type="match status" value="1"/>
</dbReference>
<organism evidence="3 4">
    <name type="scientific">Gracilibacillus orientalis</name>
    <dbReference type="NCBI Taxonomy" id="334253"/>
    <lineage>
        <taxon>Bacteria</taxon>
        <taxon>Bacillati</taxon>
        <taxon>Bacillota</taxon>
        <taxon>Bacilli</taxon>
        <taxon>Bacillales</taxon>
        <taxon>Bacillaceae</taxon>
        <taxon>Gracilibacillus</taxon>
    </lineage>
</organism>
<dbReference type="OrthoDB" id="9785345at2"/>
<dbReference type="Proteomes" id="UP000198565">
    <property type="component" value="Unassembled WGS sequence"/>
</dbReference>
<dbReference type="InterPro" id="IPR002477">
    <property type="entry name" value="Peptidoglycan-bd-like"/>
</dbReference>
<proteinExistence type="predicted"/>
<protein>
    <submittedName>
        <fullName evidence="3">N-acetylmuramoyl-L-alanine amidase</fullName>
    </submittedName>
</protein>
<dbReference type="RefSeq" id="WP_091482866.1">
    <property type="nucleotide sequence ID" value="NZ_FOTR01000003.1"/>
</dbReference>
<dbReference type="Gene3D" id="1.10.10.2520">
    <property type="entry name" value="Cell wall hydrolase SleB, domain 1"/>
    <property type="match status" value="1"/>
</dbReference>
<dbReference type="Pfam" id="PF07486">
    <property type="entry name" value="Hydrolase_2"/>
    <property type="match status" value="1"/>
</dbReference>
<dbReference type="Pfam" id="PF01471">
    <property type="entry name" value="PG_binding_1"/>
    <property type="match status" value="1"/>
</dbReference>
<sequence>MRKIITNSVFILFIVFLFVGENTEVQAATTLEKGNSGQEVQDIQEKLFRMGYLNAEPTGYFGSLTERAVKDFQYETNLWVDGITGIKTRNQIDNVEMMARVVHGEARGESYEGMVAVAAVILNRKASIEFPNTIQRVIFQQNAFTAVQDDQYYLVPNTDAYHAVIDALDGYDPTNGTTYYYNPEKATDEWIFTRETVTQIGNHIFAE</sequence>
<reference evidence="4" key="1">
    <citation type="submission" date="2016-10" db="EMBL/GenBank/DDBJ databases">
        <authorList>
            <person name="Varghese N."/>
            <person name="Submissions S."/>
        </authorList>
    </citation>
    <scope>NUCLEOTIDE SEQUENCE [LARGE SCALE GENOMIC DNA]</scope>
    <source>
        <strain evidence="4">CGMCC 1.4250</strain>
    </source>
</reference>